<organism evidence="1 2">
    <name type="scientific">Schistosoma margrebowiei</name>
    <dbReference type="NCBI Taxonomy" id="48269"/>
    <lineage>
        <taxon>Eukaryota</taxon>
        <taxon>Metazoa</taxon>
        <taxon>Spiralia</taxon>
        <taxon>Lophotrochozoa</taxon>
        <taxon>Platyhelminthes</taxon>
        <taxon>Trematoda</taxon>
        <taxon>Digenea</taxon>
        <taxon>Strigeidida</taxon>
        <taxon>Schistosomatoidea</taxon>
        <taxon>Schistosomatidae</taxon>
        <taxon>Schistosoma</taxon>
    </lineage>
</organism>
<sequence length="110" mass="12829">MSTFVSLCSASSSSSYKKLYKNTINNYGIINNNQYINVKSISIEKLKNYFYRLDQLPFIDEMYQNDKYPNIYASFDEFSIDCMDNQKNFIKNQSSSHKTSSKLCGCFTTR</sequence>
<accession>A0AA85A7R0</accession>
<dbReference type="WBParaSite" id="SMRG1_69260.1">
    <property type="protein sequence ID" value="SMRG1_69260.1"/>
    <property type="gene ID" value="SMRG1_69260"/>
</dbReference>
<protein>
    <submittedName>
        <fullName evidence="2">Uncharacterized protein</fullName>
    </submittedName>
</protein>
<proteinExistence type="predicted"/>
<name>A0AA85A7R0_9TREM</name>
<evidence type="ECO:0000313" key="2">
    <source>
        <dbReference type="WBParaSite" id="SMRG1_69260.1"/>
    </source>
</evidence>
<evidence type="ECO:0000313" key="1">
    <source>
        <dbReference type="Proteomes" id="UP000050790"/>
    </source>
</evidence>
<reference evidence="2" key="1">
    <citation type="submission" date="2023-11" db="UniProtKB">
        <authorList>
            <consortium name="WormBaseParasite"/>
        </authorList>
    </citation>
    <scope>IDENTIFICATION</scope>
</reference>
<dbReference type="AlphaFoldDB" id="A0AA85A7R0"/>
<dbReference type="Proteomes" id="UP000050790">
    <property type="component" value="Unassembled WGS sequence"/>
</dbReference>